<evidence type="ECO:0000313" key="1">
    <source>
        <dbReference type="EMBL" id="JAH44262.1"/>
    </source>
</evidence>
<name>A0A0E9SSQ3_ANGAN</name>
<reference evidence="1" key="1">
    <citation type="submission" date="2014-11" db="EMBL/GenBank/DDBJ databases">
        <authorList>
            <person name="Amaro Gonzalez C."/>
        </authorList>
    </citation>
    <scope>NUCLEOTIDE SEQUENCE</scope>
</reference>
<organism evidence="1">
    <name type="scientific">Anguilla anguilla</name>
    <name type="common">European freshwater eel</name>
    <name type="synonym">Muraena anguilla</name>
    <dbReference type="NCBI Taxonomy" id="7936"/>
    <lineage>
        <taxon>Eukaryota</taxon>
        <taxon>Metazoa</taxon>
        <taxon>Chordata</taxon>
        <taxon>Craniata</taxon>
        <taxon>Vertebrata</taxon>
        <taxon>Euteleostomi</taxon>
        <taxon>Actinopterygii</taxon>
        <taxon>Neopterygii</taxon>
        <taxon>Teleostei</taxon>
        <taxon>Anguilliformes</taxon>
        <taxon>Anguillidae</taxon>
        <taxon>Anguilla</taxon>
    </lineage>
</organism>
<accession>A0A0E9SSQ3</accession>
<proteinExistence type="predicted"/>
<reference evidence="1" key="2">
    <citation type="journal article" date="2015" name="Fish Shellfish Immunol.">
        <title>Early steps in the European eel (Anguilla anguilla)-Vibrio vulnificus interaction in the gills: Role of the RtxA13 toxin.</title>
        <authorList>
            <person name="Callol A."/>
            <person name="Pajuelo D."/>
            <person name="Ebbesson L."/>
            <person name="Teles M."/>
            <person name="MacKenzie S."/>
            <person name="Amaro C."/>
        </authorList>
    </citation>
    <scope>NUCLEOTIDE SEQUENCE</scope>
</reference>
<dbReference type="EMBL" id="GBXM01064315">
    <property type="protein sequence ID" value="JAH44262.1"/>
    <property type="molecule type" value="Transcribed_RNA"/>
</dbReference>
<sequence length="18" mass="2116">MLDLPICQYNYPADPYVT</sequence>
<dbReference type="AlphaFoldDB" id="A0A0E9SSQ3"/>
<protein>
    <submittedName>
        <fullName evidence="1">Uncharacterized protein</fullName>
    </submittedName>
</protein>